<evidence type="ECO:0000256" key="1">
    <source>
        <dbReference type="SAM" id="Phobius"/>
    </source>
</evidence>
<protein>
    <recommendedName>
        <fullName evidence="4">Holin</fullName>
    </recommendedName>
</protein>
<gene>
    <name evidence="2" type="ORF">PSQ19_05965</name>
</gene>
<keyword evidence="1" id="KW-0472">Membrane</keyword>
<feature type="transmembrane region" description="Helical" evidence="1">
    <location>
        <begin position="46"/>
        <end position="61"/>
    </location>
</feature>
<name>A0ABY7YR58_9HYPH</name>
<proteinExistence type="predicted"/>
<dbReference type="EMBL" id="CP118246">
    <property type="protein sequence ID" value="WDR03613.1"/>
    <property type="molecule type" value="Genomic_DNA"/>
</dbReference>
<evidence type="ECO:0000313" key="3">
    <source>
        <dbReference type="Proteomes" id="UP001220530"/>
    </source>
</evidence>
<keyword evidence="3" id="KW-1185">Reference proteome</keyword>
<dbReference type="Proteomes" id="UP001220530">
    <property type="component" value="Chromosome"/>
</dbReference>
<feature type="transmembrane region" description="Helical" evidence="1">
    <location>
        <begin position="12"/>
        <end position="34"/>
    </location>
</feature>
<accession>A0ABY7YR58</accession>
<keyword evidence="1" id="KW-0812">Transmembrane</keyword>
<dbReference type="RefSeq" id="WP_282220003.1">
    <property type="nucleotide sequence ID" value="NZ_CP118246.1"/>
</dbReference>
<evidence type="ECO:0008006" key="4">
    <source>
        <dbReference type="Google" id="ProtNLM"/>
    </source>
</evidence>
<evidence type="ECO:0000313" key="2">
    <source>
        <dbReference type="EMBL" id="WDR03613.1"/>
    </source>
</evidence>
<reference evidence="2 3" key="1">
    <citation type="submission" date="2023-02" db="EMBL/GenBank/DDBJ databases">
        <title>Devosia algicola sp. nov., isolated from the phycosphere of marine algae.</title>
        <authorList>
            <person name="Kim J.M."/>
            <person name="Lee J.K."/>
            <person name="Choi B.J."/>
            <person name="Bayburt H."/>
            <person name="Jeon C.O."/>
        </authorList>
    </citation>
    <scope>NUCLEOTIDE SEQUENCE [LARGE SCALE GENOMIC DNA]</scope>
    <source>
        <strain evidence="2 3">G20-9</strain>
    </source>
</reference>
<sequence length="91" mass="10532">MIKELFNHAKRWRTWIVNVLFGIIITPDLVFALLGFDWSTIVPPKYMPFVTIAVVILNVWMRPRPAVLAHDPEAQVSKLRKEVGEYQGENV</sequence>
<organism evidence="2 3">
    <name type="scientific">Devosia algicola</name>
    <dbReference type="NCBI Taxonomy" id="3026418"/>
    <lineage>
        <taxon>Bacteria</taxon>
        <taxon>Pseudomonadati</taxon>
        <taxon>Pseudomonadota</taxon>
        <taxon>Alphaproteobacteria</taxon>
        <taxon>Hyphomicrobiales</taxon>
        <taxon>Devosiaceae</taxon>
        <taxon>Devosia</taxon>
    </lineage>
</organism>
<keyword evidence="1" id="KW-1133">Transmembrane helix</keyword>